<dbReference type="RefSeq" id="WP_006990180.1">
    <property type="nucleotide sequence ID" value="NZ_JH594606.1"/>
</dbReference>
<evidence type="ECO:0000256" key="1">
    <source>
        <dbReference type="SAM" id="Phobius"/>
    </source>
</evidence>
<keyword evidence="1" id="KW-0812">Transmembrane</keyword>
<sequence>MNISSNQITNNRLFSTSKFNYKDIVGSIPAILKILLAIFIIVAALGVGELFEKIELMSMDF</sequence>
<keyword evidence="3" id="KW-1185">Reference proteome</keyword>
<keyword evidence="1" id="KW-1133">Transmembrane helix</keyword>
<organism evidence="2 3">
    <name type="scientific">Gillisia limnaea (strain DSM 15749 / LMG 21470 / R-8282)</name>
    <dbReference type="NCBI Taxonomy" id="865937"/>
    <lineage>
        <taxon>Bacteria</taxon>
        <taxon>Pseudomonadati</taxon>
        <taxon>Bacteroidota</taxon>
        <taxon>Flavobacteriia</taxon>
        <taxon>Flavobacteriales</taxon>
        <taxon>Flavobacteriaceae</taxon>
        <taxon>Gillisia</taxon>
    </lineage>
</organism>
<gene>
    <name evidence="2" type="ORF">Gilli_3267</name>
</gene>
<name>H2BUJ6_GILLR</name>
<feature type="transmembrane region" description="Helical" evidence="1">
    <location>
        <begin position="30"/>
        <end position="51"/>
    </location>
</feature>
<dbReference type="EMBL" id="JH594606">
    <property type="protein sequence ID" value="EHQ03874.1"/>
    <property type="molecule type" value="Genomic_DNA"/>
</dbReference>
<dbReference type="HOGENOM" id="CLU_2916006_0_0_10"/>
<dbReference type="STRING" id="865937.Gilli_3267"/>
<dbReference type="Proteomes" id="UP000003844">
    <property type="component" value="Unassembled WGS sequence"/>
</dbReference>
<protein>
    <submittedName>
        <fullName evidence="2">Uncharacterized protein</fullName>
    </submittedName>
</protein>
<proteinExistence type="predicted"/>
<reference evidence="3" key="1">
    <citation type="journal article" date="2012" name="Stand. Genomic Sci.">
        <title>Genome sequence of the Antarctic rhodopsins-containing flavobacterium Gillisia limnaea type strain (R-8282(T)).</title>
        <authorList>
            <person name="Riedel T."/>
            <person name="Held B."/>
            <person name="Nolan M."/>
            <person name="Lucas S."/>
            <person name="Lapidus A."/>
            <person name="Tice H."/>
            <person name="Del Rio T.G."/>
            <person name="Cheng J.F."/>
            <person name="Han C."/>
            <person name="Tapia R."/>
            <person name="Goodwin L.A."/>
            <person name="Pitluck S."/>
            <person name="Liolios K."/>
            <person name="Mavromatis K."/>
            <person name="Pagani I."/>
            <person name="Ivanova N."/>
            <person name="Mikhailova N."/>
            <person name="Pati A."/>
            <person name="Chen A."/>
            <person name="Palaniappan K."/>
            <person name="Land M."/>
            <person name="Rohde M."/>
            <person name="Tindall B.J."/>
            <person name="Detter J.C."/>
            <person name="Goker M."/>
            <person name="Bristow J."/>
            <person name="Eisen J.A."/>
            <person name="Markowitz V."/>
            <person name="Hugenholtz P."/>
            <person name="Kyrpides N.C."/>
            <person name="Klenk H.P."/>
            <person name="Woyke T."/>
        </authorList>
    </citation>
    <scope>NUCLEOTIDE SEQUENCE [LARGE SCALE GENOMIC DNA]</scope>
    <source>
        <strain evidence="3">DSM 15749 / LMG 21470 / R-8282</strain>
    </source>
</reference>
<evidence type="ECO:0000313" key="2">
    <source>
        <dbReference type="EMBL" id="EHQ03874.1"/>
    </source>
</evidence>
<dbReference type="AlphaFoldDB" id="H2BUJ6"/>
<accession>H2BUJ6</accession>
<evidence type="ECO:0000313" key="3">
    <source>
        <dbReference type="Proteomes" id="UP000003844"/>
    </source>
</evidence>
<keyword evidence="1" id="KW-0472">Membrane</keyword>